<dbReference type="Proteomes" id="UP000790377">
    <property type="component" value="Unassembled WGS sequence"/>
</dbReference>
<protein>
    <submittedName>
        <fullName evidence="1">Uncharacterized protein</fullName>
    </submittedName>
</protein>
<comment type="caution">
    <text evidence="1">The sequence shown here is derived from an EMBL/GenBank/DDBJ whole genome shotgun (WGS) entry which is preliminary data.</text>
</comment>
<keyword evidence="2" id="KW-1185">Reference proteome</keyword>
<sequence length="895" mass="99047">MSTPLETEELDTGAAVSHAALDKDVLTHLHGMKMNERSPDQLTLSDLALVLRTFFNGKYGDTVEAQQLLIACPELQEPIREAFRERSFANVRNMKILWSSQARPVFDEWKDRAAMGAWIRPYCGESHRILLHTVNKMWQNTAYTNAGAIIQSHGSGKSRMVHELASLVFTIPFNLRGDAENENESGCSWMPPQIPNVAYPPPDSGVQKYLCQRANSLATGQVRVFSFLNALFRRIAKEVDTVYGGQQLGTDDLAQAWSRHLDRNRAELYGEVLAECKNVIEPEVRKSGTHAAQAHLKALVQSIARIAPKACPQDVSVVLYFDEAHELARAKVDRCSDGKTMYDVLCACLNEDFFNDSIFTLFLSTDPSIDRFEPPRPYRSSLVWTRPVRLQVPITESPFDCSPDFPIKPGTLTLADLSRIEFMAMFGRPLFWALLRAGASGQDTFDLARAKLLNNRGFLGAHDAAEPEAAAAVLDVLLALDYDSRRAGARTRQALLVGNHMRTAIAIPIHREYIHSAYLSEPVLAEAAACRMADYINAKPGQDVMALILKAQYTSGLLDTSRRGEVVVRMLLMKAYLKAVRKDDTHPTTRARNFSQGCSLVTFIQELFSARYANVVLGSPPDNVLDGAAFAKAFENSVVRFTHFVKAEDESALSTRVMVAAFIRGMAMIICEKHAIVDILIPVLLDRRDHLNPSAMTGLLVQVNLSTRKAGIGPAIDHEQIGFFPARAGRGDGRPYIALVANLNVRSALSSESATTATPTPVQNQSDLKPEPQLVGLKRKRSQARSASEPAAQLNPGLGATNNHPRYSIAVFGCSDAVYNVVSAADRSLYASLLEDRGLVDDHPYQDEENLSMLRKMKPLWADSRGCYGWIDVPLLKDVRGREDEEERVIVGPDT</sequence>
<evidence type="ECO:0000313" key="2">
    <source>
        <dbReference type="Proteomes" id="UP000790377"/>
    </source>
</evidence>
<reference evidence="1" key="1">
    <citation type="journal article" date="2021" name="New Phytol.">
        <title>Evolutionary innovations through gain and loss of genes in the ectomycorrhizal Boletales.</title>
        <authorList>
            <person name="Wu G."/>
            <person name="Miyauchi S."/>
            <person name="Morin E."/>
            <person name="Kuo A."/>
            <person name="Drula E."/>
            <person name="Varga T."/>
            <person name="Kohler A."/>
            <person name="Feng B."/>
            <person name="Cao Y."/>
            <person name="Lipzen A."/>
            <person name="Daum C."/>
            <person name="Hundley H."/>
            <person name="Pangilinan J."/>
            <person name="Johnson J."/>
            <person name="Barry K."/>
            <person name="LaButti K."/>
            <person name="Ng V."/>
            <person name="Ahrendt S."/>
            <person name="Min B."/>
            <person name="Choi I.G."/>
            <person name="Park H."/>
            <person name="Plett J.M."/>
            <person name="Magnuson J."/>
            <person name="Spatafora J.W."/>
            <person name="Nagy L.G."/>
            <person name="Henrissat B."/>
            <person name="Grigoriev I.V."/>
            <person name="Yang Z.L."/>
            <person name="Xu J."/>
            <person name="Martin F.M."/>
        </authorList>
    </citation>
    <scope>NUCLEOTIDE SEQUENCE</scope>
    <source>
        <strain evidence="1">ATCC 28755</strain>
    </source>
</reference>
<proteinExistence type="predicted"/>
<evidence type="ECO:0000313" key="1">
    <source>
        <dbReference type="EMBL" id="KAH7911645.1"/>
    </source>
</evidence>
<name>A0ACB8AE84_9AGAM</name>
<accession>A0ACB8AE84</accession>
<dbReference type="EMBL" id="MU267671">
    <property type="protein sequence ID" value="KAH7911645.1"/>
    <property type="molecule type" value="Genomic_DNA"/>
</dbReference>
<gene>
    <name evidence="1" type="ORF">BJ138DRAFT_1125863</name>
</gene>
<organism evidence="1 2">
    <name type="scientific">Hygrophoropsis aurantiaca</name>
    <dbReference type="NCBI Taxonomy" id="72124"/>
    <lineage>
        <taxon>Eukaryota</taxon>
        <taxon>Fungi</taxon>
        <taxon>Dikarya</taxon>
        <taxon>Basidiomycota</taxon>
        <taxon>Agaricomycotina</taxon>
        <taxon>Agaricomycetes</taxon>
        <taxon>Agaricomycetidae</taxon>
        <taxon>Boletales</taxon>
        <taxon>Coniophorineae</taxon>
        <taxon>Hygrophoropsidaceae</taxon>
        <taxon>Hygrophoropsis</taxon>
    </lineage>
</organism>